<evidence type="ECO:0000313" key="4">
    <source>
        <dbReference type="Proteomes" id="UP001589575"/>
    </source>
</evidence>
<dbReference type="EMBL" id="JBHMFI010000024">
    <property type="protein sequence ID" value="MFB9075740.1"/>
    <property type="molecule type" value="Genomic_DNA"/>
</dbReference>
<name>A0ABV5G9X5_9MICC</name>
<protein>
    <submittedName>
        <fullName evidence="3">Uncharacterized protein</fullName>
    </submittedName>
</protein>
<accession>A0ABV5G9X5</accession>
<evidence type="ECO:0000313" key="3">
    <source>
        <dbReference type="EMBL" id="MFB9075740.1"/>
    </source>
</evidence>
<evidence type="ECO:0000256" key="1">
    <source>
        <dbReference type="SAM" id="MobiDB-lite"/>
    </source>
</evidence>
<dbReference type="Proteomes" id="UP001589575">
    <property type="component" value="Unassembled WGS sequence"/>
</dbReference>
<organism evidence="3 4">
    <name type="scientific">Citricoccus parietis</name>
    <dbReference type="NCBI Taxonomy" id="592307"/>
    <lineage>
        <taxon>Bacteria</taxon>
        <taxon>Bacillati</taxon>
        <taxon>Actinomycetota</taxon>
        <taxon>Actinomycetes</taxon>
        <taxon>Micrococcales</taxon>
        <taxon>Micrococcaceae</taxon>
        <taxon>Citricoccus</taxon>
    </lineage>
</organism>
<reference evidence="3 4" key="1">
    <citation type="submission" date="2024-09" db="EMBL/GenBank/DDBJ databases">
        <authorList>
            <person name="Sun Q."/>
            <person name="Mori K."/>
        </authorList>
    </citation>
    <scope>NUCLEOTIDE SEQUENCE [LARGE SCALE GENOMIC DNA]</scope>
    <source>
        <strain evidence="3 4">CCM 7609</strain>
    </source>
</reference>
<evidence type="ECO:0000313" key="2">
    <source>
        <dbReference type="EMBL" id="MFB9072493.1"/>
    </source>
</evidence>
<gene>
    <name evidence="2" type="ORF">ACFFX0_15335</name>
    <name evidence="3" type="ORF">ACFFX0_33100</name>
</gene>
<dbReference type="EMBL" id="JBHMFI010000001">
    <property type="protein sequence ID" value="MFB9072493.1"/>
    <property type="molecule type" value="Genomic_DNA"/>
</dbReference>
<feature type="region of interest" description="Disordered" evidence="1">
    <location>
        <begin position="52"/>
        <end position="75"/>
    </location>
</feature>
<proteinExistence type="predicted"/>
<keyword evidence="4" id="KW-1185">Reference proteome</keyword>
<sequence length="75" mass="7411">MSGSAAKSECCATPAPTDGWDTCSRIAAPAPASTTASRARSSVRVGAVIAGPRARLDLSSTRGRRAGRPAAGPAS</sequence>
<comment type="caution">
    <text evidence="3">The sequence shown here is derived from an EMBL/GenBank/DDBJ whole genome shotgun (WGS) entry which is preliminary data.</text>
</comment>